<organism evidence="2 3">
    <name type="scientific">Cicer arietinum</name>
    <name type="common">Chickpea</name>
    <name type="synonym">Garbanzo</name>
    <dbReference type="NCBI Taxonomy" id="3827"/>
    <lineage>
        <taxon>Eukaryota</taxon>
        <taxon>Viridiplantae</taxon>
        <taxon>Streptophyta</taxon>
        <taxon>Embryophyta</taxon>
        <taxon>Tracheophyta</taxon>
        <taxon>Spermatophyta</taxon>
        <taxon>Magnoliopsida</taxon>
        <taxon>eudicotyledons</taxon>
        <taxon>Gunneridae</taxon>
        <taxon>Pentapetalae</taxon>
        <taxon>rosids</taxon>
        <taxon>fabids</taxon>
        <taxon>Fabales</taxon>
        <taxon>Fabaceae</taxon>
        <taxon>Papilionoideae</taxon>
        <taxon>50 kb inversion clade</taxon>
        <taxon>NPAAA clade</taxon>
        <taxon>Hologalegina</taxon>
        <taxon>IRL clade</taxon>
        <taxon>Cicereae</taxon>
        <taxon>Cicer</taxon>
    </lineage>
</organism>
<protein>
    <submittedName>
        <fullName evidence="3">Uncharacterized protein LOC101492385</fullName>
    </submittedName>
</protein>
<feature type="region of interest" description="Disordered" evidence="1">
    <location>
        <begin position="60"/>
        <end position="110"/>
    </location>
</feature>
<reference evidence="3" key="2">
    <citation type="submission" date="2025-08" db="UniProtKB">
        <authorList>
            <consortium name="RefSeq"/>
        </authorList>
    </citation>
    <scope>IDENTIFICATION</scope>
    <source>
        <tissue evidence="3">Etiolated seedlings</tissue>
    </source>
</reference>
<dbReference type="PaxDb" id="3827-XP_004490349.1"/>
<evidence type="ECO:0000313" key="3">
    <source>
        <dbReference type="RefSeq" id="XP_004490349.1"/>
    </source>
</evidence>
<accession>A0A1S2XJL7</accession>
<evidence type="ECO:0000313" key="2">
    <source>
        <dbReference type="Proteomes" id="UP000087171"/>
    </source>
</evidence>
<dbReference type="AlphaFoldDB" id="A0A1S2XJL7"/>
<feature type="compositionally biased region" description="Acidic residues" evidence="1">
    <location>
        <begin position="60"/>
        <end position="97"/>
    </location>
</feature>
<name>A0A1S2XJL7_CICAR</name>
<gene>
    <name evidence="3" type="primary">LOC101492385</name>
</gene>
<dbReference type="RefSeq" id="XP_004490349.1">
    <property type="nucleotide sequence ID" value="XM_004490292.1"/>
</dbReference>
<sequence>MKNERDQQRHEFKEMINERDQLREKLANTNRAIERNNHLLKQLMNSLNFKLMSYTRDQIHEDEIDDNNDEIGDHDDGDFDDEIGDHDDGDFDDEIGDNDARDHDDEELDG</sequence>
<proteinExistence type="predicted"/>
<evidence type="ECO:0000256" key="1">
    <source>
        <dbReference type="SAM" id="MobiDB-lite"/>
    </source>
</evidence>
<keyword evidence="2" id="KW-1185">Reference proteome</keyword>
<feature type="region of interest" description="Disordered" evidence="1">
    <location>
        <begin position="1"/>
        <end position="20"/>
    </location>
</feature>
<dbReference type="Proteomes" id="UP000087171">
    <property type="component" value="Chromosome Ca2"/>
</dbReference>
<reference evidence="2" key="1">
    <citation type="journal article" date="2013" name="Nat. Biotechnol.">
        <title>Draft genome sequence of chickpea (Cicer arietinum) provides a resource for trait improvement.</title>
        <authorList>
            <person name="Varshney R.K."/>
            <person name="Song C."/>
            <person name="Saxena R.K."/>
            <person name="Azam S."/>
            <person name="Yu S."/>
            <person name="Sharpe A.G."/>
            <person name="Cannon S."/>
            <person name="Baek J."/>
            <person name="Rosen B.D."/>
            <person name="Tar'an B."/>
            <person name="Millan T."/>
            <person name="Zhang X."/>
            <person name="Ramsay L.D."/>
            <person name="Iwata A."/>
            <person name="Wang Y."/>
            <person name="Nelson W."/>
            <person name="Farmer A.D."/>
            <person name="Gaur P.M."/>
            <person name="Soderlund C."/>
            <person name="Penmetsa R.V."/>
            <person name="Xu C."/>
            <person name="Bharti A.K."/>
            <person name="He W."/>
            <person name="Winter P."/>
            <person name="Zhao S."/>
            <person name="Hane J.K."/>
            <person name="Carrasquilla-Garcia N."/>
            <person name="Condie J.A."/>
            <person name="Upadhyaya H.D."/>
            <person name="Luo M.C."/>
            <person name="Thudi M."/>
            <person name="Gowda C.L."/>
            <person name="Singh N.P."/>
            <person name="Lichtenzveig J."/>
            <person name="Gali K.K."/>
            <person name="Rubio J."/>
            <person name="Nadarajan N."/>
            <person name="Dolezel J."/>
            <person name="Bansal K.C."/>
            <person name="Xu X."/>
            <person name="Edwards D."/>
            <person name="Zhang G."/>
            <person name="Kahl G."/>
            <person name="Gil J."/>
            <person name="Singh K.B."/>
            <person name="Datta S.K."/>
            <person name="Jackson S.A."/>
            <person name="Wang J."/>
            <person name="Cook D.R."/>
        </authorList>
    </citation>
    <scope>NUCLEOTIDE SEQUENCE [LARGE SCALE GENOMIC DNA]</scope>
    <source>
        <strain evidence="2">cv. CDC Frontier</strain>
    </source>
</reference>